<organism evidence="2 3">
    <name type="scientific">Diplodia seriata</name>
    <dbReference type="NCBI Taxonomy" id="420778"/>
    <lineage>
        <taxon>Eukaryota</taxon>
        <taxon>Fungi</taxon>
        <taxon>Dikarya</taxon>
        <taxon>Ascomycota</taxon>
        <taxon>Pezizomycotina</taxon>
        <taxon>Dothideomycetes</taxon>
        <taxon>Dothideomycetes incertae sedis</taxon>
        <taxon>Botryosphaeriales</taxon>
        <taxon>Botryosphaeriaceae</taxon>
        <taxon>Diplodia</taxon>
    </lineage>
</organism>
<dbReference type="AlphaFoldDB" id="A0A1S8BC16"/>
<name>A0A1S8BC16_9PEZI</name>
<gene>
    <name evidence="2" type="ORF">BK809_0001955</name>
</gene>
<protein>
    <recommendedName>
        <fullName evidence="4">Integral membrane protein</fullName>
    </recommendedName>
</protein>
<evidence type="ECO:0000313" key="3">
    <source>
        <dbReference type="Proteomes" id="UP000190776"/>
    </source>
</evidence>
<sequence length="132" mass="13694">MPLSTPPLLLRLTATILGTIPLLFGINALLRPAHALSFFTPLYPSYPPDVSSPERRLIDALLVVYGARDVFMGLAVLVPLWAGSRKVAGVMMVAGAGVAGVDGGVCRAAGGGEWDHWGYAPVLAGVGVALMV</sequence>
<reference evidence="2 3" key="1">
    <citation type="submission" date="2017-01" db="EMBL/GenBank/DDBJ databases">
        <title>Draft genome sequence of Diplodia seriata F98.1, a fungal species involved in grapevine trunk diseases.</title>
        <authorList>
            <person name="Robert-Siegwald G."/>
            <person name="Vallet J."/>
            <person name="Abou-Mansour E."/>
            <person name="Xu J."/>
            <person name="Rey P."/>
            <person name="Bertsch C."/>
            <person name="Rego C."/>
            <person name="Larignon P."/>
            <person name="Fontaine F."/>
            <person name="Lebrun M.-H."/>
        </authorList>
    </citation>
    <scope>NUCLEOTIDE SEQUENCE [LARGE SCALE GENOMIC DNA]</scope>
    <source>
        <strain evidence="2 3">F98.1</strain>
    </source>
</reference>
<keyword evidence="1" id="KW-1133">Transmembrane helix</keyword>
<dbReference type="Pfam" id="PF14087">
    <property type="entry name" value="DUF4267"/>
    <property type="match status" value="1"/>
</dbReference>
<keyword evidence="1" id="KW-0472">Membrane</keyword>
<dbReference type="EMBL" id="MSZU01000087">
    <property type="protein sequence ID" value="OMP84851.1"/>
    <property type="molecule type" value="Genomic_DNA"/>
</dbReference>
<dbReference type="InterPro" id="IPR025363">
    <property type="entry name" value="DUF4267"/>
</dbReference>
<feature type="transmembrane region" description="Helical" evidence="1">
    <location>
        <begin position="59"/>
        <end position="82"/>
    </location>
</feature>
<keyword evidence="1" id="KW-0812">Transmembrane</keyword>
<dbReference type="OrthoDB" id="5216128at2759"/>
<evidence type="ECO:0008006" key="4">
    <source>
        <dbReference type="Google" id="ProtNLM"/>
    </source>
</evidence>
<comment type="caution">
    <text evidence="2">The sequence shown here is derived from an EMBL/GenBank/DDBJ whole genome shotgun (WGS) entry which is preliminary data.</text>
</comment>
<accession>A0A1S8BC16</accession>
<dbReference type="Proteomes" id="UP000190776">
    <property type="component" value="Unassembled WGS sequence"/>
</dbReference>
<proteinExistence type="predicted"/>
<evidence type="ECO:0000313" key="2">
    <source>
        <dbReference type="EMBL" id="OMP84851.1"/>
    </source>
</evidence>
<evidence type="ECO:0000256" key="1">
    <source>
        <dbReference type="SAM" id="Phobius"/>
    </source>
</evidence>